<dbReference type="SUPFAM" id="SSF48019">
    <property type="entry name" value="post-AAA+ oligomerization domain-like"/>
    <property type="match status" value="1"/>
</dbReference>
<evidence type="ECO:0000256" key="5">
    <source>
        <dbReference type="ARBA" id="ARBA00022705"/>
    </source>
</evidence>
<evidence type="ECO:0000256" key="8">
    <source>
        <dbReference type="ARBA" id="ARBA00049244"/>
    </source>
</evidence>
<dbReference type="Gene3D" id="3.40.50.300">
    <property type="entry name" value="P-loop containing nucleotide triphosphate hydrolases"/>
    <property type="match status" value="1"/>
</dbReference>
<dbReference type="Pfam" id="PF06144">
    <property type="entry name" value="DNA_pol3_delta"/>
    <property type="match status" value="1"/>
</dbReference>
<dbReference type="OrthoDB" id="367647at2"/>
<dbReference type="GO" id="GO:0003887">
    <property type="term" value="F:DNA-directed DNA polymerase activity"/>
    <property type="evidence" value="ECO:0007669"/>
    <property type="project" value="UniProtKB-KW"/>
</dbReference>
<keyword evidence="11" id="KW-1185">Reference proteome</keyword>
<keyword evidence="6" id="KW-0239">DNA-directed DNA polymerase</keyword>
<dbReference type="HOGENOM" id="CLU_821204_0_0_12"/>
<evidence type="ECO:0000313" key="11">
    <source>
        <dbReference type="Proteomes" id="UP000018680"/>
    </source>
</evidence>
<organism evidence="10 11">
    <name type="scientific">Salinispira pacifica</name>
    <dbReference type="NCBI Taxonomy" id="1307761"/>
    <lineage>
        <taxon>Bacteria</taxon>
        <taxon>Pseudomonadati</taxon>
        <taxon>Spirochaetota</taxon>
        <taxon>Spirochaetia</taxon>
        <taxon>Spirochaetales</taxon>
        <taxon>Spirochaetaceae</taxon>
        <taxon>Salinispira</taxon>
    </lineage>
</organism>
<evidence type="ECO:0000256" key="7">
    <source>
        <dbReference type="ARBA" id="ARBA00034754"/>
    </source>
</evidence>
<protein>
    <recommendedName>
        <fullName evidence="2">DNA polymerase III subunit delta</fullName>
        <ecNumber evidence="1">2.7.7.7</ecNumber>
    </recommendedName>
</protein>
<sequence length="343" mass="39465">MHPCYMYYGPEHGKRQGLVNNLKSALVKNYGDALDVHKYYAGEDTPEQIISDLDNGALFASHTLALIHNAESLSRKSDIQHFEKFLKSQNPDVTLVFVSEQSRLDSKLVKLAAAEAREICWELFDNQKEGWVIQYLRKQNAGIEDDALELFLSLVGTNTQEMQQELDKILLLFDSGEKPVISADVVESYIFHAKEESVYTLFDAYAARDFSRALEILSKLRGAKSHEETSILIRFSYLVRNLAGLQAISSERRLEPADFTGRRILGKRNQNLYRNLLSRLDEATVLSHIRSCNEFEMALREQKSNLHHHLIQLWLYSLFHPVKNFFRSPRAKGMFGVDHQRFP</sequence>
<dbReference type="EMBL" id="CP006939">
    <property type="protein sequence ID" value="AHC16629.1"/>
    <property type="molecule type" value="Genomic_DNA"/>
</dbReference>
<dbReference type="InterPro" id="IPR010372">
    <property type="entry name" value="DNA_pol3_delta_N"/>
</dbReference>
<dbReference type="Proteomes" id="UP000018680">
    <property type="component" value="Chromosome"/>
</dbReference>
<reference evidence="10 11" key="1">
    <citation type="journal article" date="2015" name="Stand. Genomic Sci.">
        <title>Complete genome sequence and description of Salinispira pacifica gen. nov., sp. nov., a novel spirochaete isolated form a hypersaline microbial mat.</title>
        <authorList>
            <person name="Ben Hania W."/>
            <person name="Joseph M."/>
            <person name="Schumann P."/>
            <person name="Bunk B."/>
            <person name="Fiebig A."/>
            <person name="Sproer C."/>
            <person name="Klenk H.P."/>
            <person name="Fardeau M.L."/>
            <person name="Spring S."/>
        </authorList>
    </citation>
    <scope>NUCLEOTIDE SEQUENCE [LARGE SCALE GENOMIC DNA]</scope>
    <source>
        <strain evidence="10 11">L21-RPul-D2</strain>
    </source>
</reference>
<keyword evidence="3 10" id="KW-0808">Transferase</keyword>
<dbReference type="InterPro" id="IPR008921">
    <property type="entry name" value="DNA_pol3_clamp-load_cplx_C"/>
</dbReference>
<dbReference type="PANTHER" id="PTHR34388">
    <property type="entry name" value="DNA POLYMERASE III SUBUNIT DELTA"/>
    <property type="match status" value="1"/>
</dbReference>
<feature type="domain" description="DNA polymerase III delta N-terminal" evidence="9">
    <location>
        <begin position="5"/>
        <end position="117"/>
    </location>
</feature>
<dbReference type="Gene3D" id="1.10.8.60">
    <property type="match status" value="1"/>
</dbReference>
<dbReference type="SUPFAM" id="SSF52540">
    <property type="entry name" value="P-loop containing nucleoside triphosphate hydrolases"/>
    <property type="match status" value="1"/>
</dbReference>
<dbReference type="STRING" id="1307761.L21SP2_3289"/>
<dbReference type="GO" id="GO:0009360">
    <property type="term" value="C:DNA polymerase III complex"/>
    <property type="evidence" value="ECO:0007669"/>
    <property type="project" value="InterPro"/>
</dbReference>
<evidence type="ECO:0000256" key="2">
    <source>
        <dbReference type="ARBA" id="ARBA00017703"/>
    </source>
</evidence>
<dbReference type="EC" id="2.7.7.7" evidence="1"/>
<accession>V5WN59</accession>
<evidence type="ECO:0000256" key="1">
    <source>
        <dbReference type="ARBA" id="ARBA00012417"/>
    </source>
</evidence>
<evidence type="ECO:0000256" key="6">
    <source>
        <dbReference type="ARBA" id="ARBA00022932"/>
    </source>
</evidence>
<evidence type="ECO:0000313" key="10">
    <source>
        <dbReference type="EMBL" id="AHC16629.1"/>
    </source>
</evidence>
<dbReference type="GO" id="GO:0006261">
    <property type="term" value="P:DNA-templated DNA replication"/>
    <property type="evidence" value="ECO:0007669"/>
    <property type="project" value="TreeGrafter"/>
</dbReference>
<dbReference type="InterPro" id="IPR027417">
    <property type="entry name" value="P-loop_NTPase"/>
</dbReference>
<name>V5WN59_9SPIO</name>
<dbReference type="InterPro" id="IPR005790">
    <property type="entry name" value="DNA_polIII_delta"/>
</dbReference>
<dbReference type="KEGG" id="slr:L21SP2_3289"/>
<dbReference type="RefSeq" id="WP_024269519.1">
    <property type="nucleotide sequence ID" value="NC_023035.1"/>
</dbReference>
<proteinExistence type="inferred from homology"/>
<comment type="similarity">
    <text evidence="7">Belongs to the DNA polymerase HolA subunit family.</text>
</comment>
<dbReference type="PANTHER" id="PTHR34388:SF1">
    <property type="entry name" value="DNA POLYMERASE III SUBUNIT DELTA"/>
    <property type="match status" value="1"/>
</dbReference>
<evidence type="ECO:0000256" key="3">
    <source>
        <dbReference type="ARBA" id="ARBA00022679"/>
    </source>
</evidence>
<gene>
    <name evidence="10" type="ORF">L21SP2_3289</name>
</gene>
<dbReference type="AlphaFoldDB" id="V5WN59"/>
<evidence type="ECO:0000256" key="4">
    <source>
        <dbReference type="ARBA" id="ARBA00022695"/>
    </source>
</evidence>
<evidence type="ECO:0000259" key="9">
    <source>
        <dbReference type="Pfam" id="PF06144"/>
    </source>
</evidence>
<dbReference type="NCBIfam" id="TIGR01128">
    <property type="entry name" value="holA"/>
    <property type="match status" value="1"/>
</dbReference>
<dbReference type="eggNOG" id="COG1466">
    <property type="taxonomic scope" value="Bacteria"/>
</dbReference>
<dbReference type="Gene3D" id="1.20.272.10">
    <property type="match status" value="1"/>
</dbReference>
<keyword evidence="5" id="KW-0235">DNA replication</keyword>
<dbReference type="GO" id="GO:0003677">
    <property type="term" value="F:DNA binding"/>
    <property type="evidence" value="ECO:0007669"/>
    <property type="project" value="InterPro"/>
</dbReference>
<comment type="catalytic activity">
    <reaction evidence="8">
        <text>DNA(n) + a 2'-deoxyribonucleoside 5'-triphosphate = DNA(n+1) + diphosphate</text>
        <dbReference type="Rhea" id="RHEA:22508"/>
        <dbReference type="Rhea" id="RHEA-COMP:17339"/>
        <dbReference type="Rhea" id="RHEA-COMP:17340"/>
        <dbReference type="ChEBI" id="CHEBI:33019"/>
        <dbReference type="ChEBI" id="CHEBI:61560"/>
        <dbReference type="ChEBI" id="CHEBI:173112"/>
        <dbReference type="EC" id="2.7.7.7"/>
    </reaction>
</comment>
<keyword evidence="4 10" id="KW-0548">Nucleotidyltransferase</keyword>